<dbReference type="Proteomes" id="UP001589776">
    <property type="component" value="Unassembled WGS sequence"/>
</dbReference>
<proteinExistence type="predicted"/>
<sequence>MDYGYGWQLQQDAEYGKIVSHGGSWPGFSAALIRYIDRNALIVYMSNAPETPEVEQSIILALENILFGKPFELPVRVELPTFIQVPAERLTAYAGTYALDNGVRIYVRTEGEMAYLQVEGQNRFPLQAISETEFRIRGVPGVVRFEGNKAAPETLVIVQGQELVALRTETEC</sequence>
<protein>
    <recommendedName>
        <fullName evidence="3">Beta-lactamase-related domain-containing protein</fullName>
    </recommendedName>
</protein>
<name>A0ABV6DMZ7_9BACL</name>
<organism evidence="1 2">
    <name type="scientific">Paenibacillus chartarius</name>
    <dbReference type="NCBI Taxonomy" id="747481"/>
    <lineage>
        <taxon>Bacteria</taxon>
        <taxon>Bacillati</taxon>
        <taxon>Bacillota</taxon>
        <taxon>Bacilli</taxon>
        <taxon>Bacillales</taxon>
        <taxon>Paenibacillaceae</taxon>
        <taxon>Paenibacillus</taxon>
    </lineage>
</organism>
<dbReference type="RefSeq" id="WP_377471358.1">
    <property type="nucleotide sequence ID" value="NZ_JBHLWN010000067.1"/>
</dbReference>
<comment type="caution">
    <text evidence="1">The sequence shown here is derived from an EMBL/GenBank/DDBJ whole genome shotgun (WGS) entry which is preliminary data.</text>
</comment>
<evidence type="ECO:0000313" key="2">
    <source>
        <dbReference type="Proteomes" id="UP001589776"/>
    </source>
</evidence>
<accession>A0ABV6DMZ7</accession>
<dbReference type="EMBL" id="JBHLWN010000067">
    <property type="protein sequence ID" value="MFC0214025.1"/>
    <property type="molecule type" value="Genomic_DNA"/>
</dbReference>
<evidence type="ECO:0008006" key="3">
    <source>
        <dbReference type="Google" id="ProtNLM"/>
    </source>
</evidence>
<dbReference type="InterPro" id="IPR012338">
    <property type="entry name" value="Beta-lactam/transpept-like"/>
</dbReference>
<reference evidence="1 2" key="1">
    <citation type="submission" date="2024-09" db="EMBL/GenBank/DDBJ databases">
        <authorList>
            <person name="Sun Q."/>
            <person name="Mori K."/>
        </authorList>
    </citation>
    <scope>NUCLEOTIDE SEQUENCE [LARGE SCALE GENOMIC DNA]</scope>
    <source>
        <strain evidence="1 2">CCM 7759</strain>
    </source>
</reference>
<gene>
    <name evidence="1" type="ORF">ACFFK0_16465</name>
</gene>
<keyword evidence="2" id="KW-1185">Reference proteome</keyword>
<dbReference type="SUPFAM" id="SSF56601">
    <property type="entry name" value="beta-lactamase/transpeptidase-like"/>
    <property type="match status" value="1"/>
</dbReference>
<dbReference type="Gene3D" id="3.40.710.10">
    <property type="entry name" value="DD-peptidase/beta-lactamase superfamily"/>
    <property type="match status" value="1"/>
</dbReference>
<evidence type="ECO:0000313" key="1">
    <source>
        <dbReference type="EMBL" id="MFC0214025.1"/>
    </source>
</evidence>